<reference evidence="1 2" key="1">
    <citation type="submission" date="2020-05" db="EMBL/GenBank/DDBJ databases">
        <title>Distinct polysaccharide utilization as determinants for interspecies competition between intestinal Prevotella spp.</title>
        <authorList>
            <person name="Galvez E.J.C."/>
            <person name="Iljazovic A."/>
            <person name="Strowig T."/>
        </authorList>
    </citation>
    <scope>NUCLEOTIDE SEQUENCE [LARGE SCALE GENOMIC DNA]</scope>
    <source>
        <strain evidence="1 2">PMUR</strain>
    </source>
</reference>
<gene>
    <name evidence="1" type="ORF">HPS56_08280</name>
</gene>
<dbReference type="Proteomes" id="UP000714420">
    <property type="component" value="Unassembled WGS sequence"/>
</dbReference>
<organism evidence="1 2">
    <name type="scientific">Xylanibacter muris</name>
    <dbReference type="NCBI Taxonomy" id="2736290"/>
    <lineage>
        <taxon>Bacteria</taxon>
        <taxon>Pseudomonadati</taxon>
        <taxon>Bacteroidota</taxon>
        <taxon>Bacteroidia</taxon>
        <taxon>Bacteroidales</taxon>
        <taxon>Prevotellaceae</taxon>
        <taxon>Xylanibacter</taxon>
    </lineage>
</organism>
<accession>A0ABX2AQ52</accession>
<dbReference type="EMBL" id="JABKKF010000007">
    <property type="protein sequence ID" value="NPD92339.1"/>
    <property type="molecule type" value="Genomic_DNA"/>
</dbReference>
<proteinExistence type="predicted"/>
<protein>
    <submittedName>
        <fullName evidence="1">Uncharacterized protein</fullName>
    </submittedName>
</protein>
<comment type="caution">
    <text evidence="1">The sequence shown here is derived from an EMBL/GenBank/DDBJ whole genome shotgun (WGS) entry which is preliminary data.</text>
</comment>
<evidence type="ECO:0000313" key="2">
    <source>
        <dbReference type="Proteomes" id="UP000714420"/>
    </source>
</evidence>
<dbReference type="RefSeq" id="WP_172275676.1">
    <property type="nucleotide sequence ID" value="NZ_CASGMU010000006.1"/>
</dbReference>
<evidence type="ECO:0000313" key="1">
    <source>
        <dbReference type="EMBL" id="NPD92339.1"/>
    </source>
</evidence>
<sequence>MRDRLSELRSSLKRLSPEQLKEIVRQMETLDKELWDRNPIKAFLRSWKELVNAENPDDKAKAITKLGESLDRIAQKIGDLNSGFSELYGMLGNLGINTDGLEKVSGALNGL</sequence>
<keyword evidence="2" id="KW-1185">Reference proteome</keyword>
<name>A0ABX2AQ52_9BACT</name>